<organism evidence="1 2">
    <name type="scientific">Acrasis kona</name>
    <dbReference type="NCBI Taxonomy" id="1008807"/>
    <lineage>
        <taxon>Eukaryota</taxon>
        <taxon>Discoba</taxon>
        <taxon>Heterolobosea</taxon>
        <taxon>Tetramitia</taxon>
        <taxon>Eutetramitia</taxon>
        <taxon>Acrasidae</taxon>
        <taxon>Acrasis</taxon>
    </lineage>
</organism>
<dbReference type="Proteomes" id="UP001431209">
    <property type="component" value="Unassembled WGS sequence"/>
</dbReference>
<gene>
    <name evidence="1" type="ORF">AKO1_005292</name>
</gene>
<name>A0AAW2YMF7_9EUKA</name>
<accession>A0AAW2YMF7</accession>
<sequence>MTYFRIVASSTFPNIVTKRFIKFKPPSWEQIPELQNLIGGYVKNAVDKIKEVEFVPEQENAPLHTLLKMHTQQKKDGIKSKECTIYVKGFLGAETSHAGKAMTSLLQKVRSRPEPAAPEPRLTTADEELFRSDKGSEAFRHWKASHNILVEKPTHLWAEQCYAWTWPSGSLPQRFRTQDPENVLAFFPVPIATISFAVGNLLRSLYKLKNPLRLLSPQMFAAGIIQDAVLTVAMTYYEYNNAKKNAEICAGGFKSAILELRKEYDYIRVVAHSLGCMHVIEGISLLDDDLKPDEVHLCASAVIEEDAKQKLQKGLAKDKTYHYYSSNDAALNYVLSSATFGGKAMGTGQLKNEYPRTYSQDVSEHFSFFVHNDYASNFHKFARSDKQIKSIGSGQQDENDL</sequence>
<reference evidence="1 2" key="1">
    <citation type="submission" date="2024-03" db="EMBL/GenBank/DDBJ databases">
        <title>The Acrasis kona genome and developmental transcriptomes reveal deep origins of eukaryotic multicellular pathways.</title>
        <authorList>
            <person name="Sheikh S."/>
            <person name="Fu C.-J."/>
            <person name="Brown M.W."/>
            <person name="Baldauf S.L."/>
        </authorList>
    </citation>
    <scope>NUCLEOTIDE SEQUENCE [LARGE SCALE GENOMIC DNA]</scope>
    <source>
        <strain evidence="1 2">ATCC MYA-3509</strain>
    </source>
</reference>
<comment type="caution">
    <text evidence="1">The sequence shown here is derived from an EMBL/GenBank/DDBJ whole genome shotgun (WGS) entry which is preliminary data.</text>
</comment>
<proteinExistence type="predicted"/>
<dbReference type="EMBL" id="JAOPGA020000163">
    <property type="protein sequence ID" value="KAL0477307.1"/>
    <property type="molecule type" value="Genomic_DNA"/>
</dbReference>
<keyword evidence="2" id="KW-1185">Reference proteome</keyword>
<dbReference type="AlphaFoldDB" id="A0AAW2YMF7"/>
<evidence type="ECO:0000313" key="2">
    <source>
        <dbReference type="Proteomes" id="UP001431209"/>
    </source>
</evidence>
<protein>
    <submittedName>
        <fullName evidence="1">Uncharacterized protein</fullName>
    </submittedName>
</protein>
<evidence type="ECO:0000313" key="1">
    <source>
        <dbReference type="EMBL" id="KAL0477307.1"/>
    </source>
</evidence>